<evidence type="ECO:0000256" key="11">
    <source>
        <dbReference type="ARBA" id="ARBA00023136"/>
    </source>
</evidence>
<evidence type="ECO:0000256" key="10">
    <source>
        <dbReference type="ARBA" id="ARBA00023033"/>
    </source>
</evidence>
<evidence type="ECO:0000313" key="14">
    <source>
        <dbReference type="Proteomes" id="UP000005239"/>
    </source>
</evidence>
<evidence type="ECO:0000256" key="3">
    <source>
        <dbReference type="ARBA" id="ARBA00010617"/>
    </source>
</evidence>
<comment type="cofactor">
    <cofactor evidence="1 12">
        <name>heme</name>
        <dbReference type="ChEBI" id="CHEBI:30413"/>
    </cofactor>
</comment>
<keyword evidence="9 12" id="KW-0408">Iron</keyword>
<keyword evidence="11" id="KW-0472">Membrane</keyword>
<dbReference type="GO" id="GO:0005506">
    <property type="term" value="F:iron ion binding"/>
    <property type="evidence" value="ECO:0007669"/>
    <property type="project" value="InterPro"/>
</dbReference>
<keyword evidence="10" id="KW-0503">Monooxygenase</keyword>
<keyword evidence="4 12" id="KW-0349">Heme</keyword>
<comment type="similarity">
    <text evidence="3">Belongs to the cytochrome P450 family.</text>
</comment>
<dbReference type="Proteomes" id="UP000005239">
    <property type="component" value="Unassembled WGS sequence"/>
</dbReference>
<evidence type="ECO:0000256" key="8">
    <source>
        <dbReference type="ARBA" id="ARBA00023002"/>
    </source>
</evidence>
<dbReference type="PROSITE" id="PS00086">
    <property type="entry name" value="CYTOCHROME_P450"/>
    <property type="match status" value="2"/>
</dbReference>
<evidence type="ECO:0000256" key="2">
    <source>
        <dbReference type="ARBA" id="ARBA00004370"/>
    </source>
</evidence>
<dbReference type="PRINTS" id="PR00385">
    <property type="entry name" value="P450"/>
</dbReference>
<dbReference type="InterPro" id="IPR017972">
    <property type="entry name" value="Cyt_P450_CS"/>
</dbReference>
<dbReference type="SUPFAM" id="SSF48264">
    <property type="entry name" value="Cytochrome P450"/>
    <property type="match status" value="2"/>
</dbReference>
<reference evidence="14" key="1">
    <citation type="journal article" date="2008" name="Nat. Genet.">
        <title>The Pristionchus pacificus genome provides a unique perspective on nematode lifestyle and parasitism.</title>
        <authorList>
            <person name="Dieterich C."/>
            <person name="Clifton S.W."/>
            <person name="Schuster L.N."/>
            <person name="Chinwalla A."/>
            <person name="Delehaunty K."/>
            <person name="Dinkelacker I."/>
            <person name="Fulton L."/>
            <person name="Fulton R."/>
            <person name="Godfrey J."/>
            <person name="Minx P."/>
            <person name="Mitreva M."/>
            <person name="Roeseler W."/>
            <person name="Tian H."/>
            <person name="Witte H."/>
            <person name="Yang S.P."/>
            <person name="Wilson R.K."/>
            <person name="Sommer R.J."/>
        </authorList>
    </citation>
    <scope>NUCLEOTIDE SEQUENCE [LARGE SCALE GENOMIC DNA]</scope>
    <source>
        <strain evidence="14">PS312</strain>
    </source>
</reference>
<keyword evidence="14" id="KW-1185">Reference proteome</keyword>
<name>A0A2A6B9Z2_PRIPA</name>
<organism evidence="13 14">
    <name type="scientific">Pristionchus pacificus</name>
    <name type="common">Parasitic nematode worm</name>
    <dbReference type="NCBI Taxonomy" id="54126"/>
    <lineage>
        <taxon>Eukaryota</taxon>
        <taxon>Metazoa</taxon>
        <taxon>Ecdysozoa</taxon>
        <taxon>Nematoda</taxon>
        <taxon>Chromadorea</taxon>
        <taxon>Rhabditida</taxon>
        <taxon>Rhabditina</taxon>
        <taxon>Diplogasteromorpha</taxon>
        <taxon>Diplogasteroidea</taxon>
        <taxon>Neodiplogasteridae</taxon>
        <taxon>Pristionchus</taxon>
    </lineage>
</organism>
<dbReference type="InterPro" id="IPR001128">
    <property type="entry name" value="Cyt_P450"/>
</dbReference>
<dbReference type="GO" id="GO:0004497">
    <property type="term" value="F:monooxygenase activity"/>
    <property type="evidence" value="ECO:0007669"/>
    <property type="project" value="UniProtKB-KW"/>
</dbReference>
<keyword evidence="7" id="KW-1133">Transmembrane helix</keyword>
<dbReference type="CDD" id="cd11055">
    <property type="entry name" value="CYP3A-like"/>
    <property type="match status" value="2"/>
</dbReference>
<proteinExistence type="inferred from homology"/>
<keyword evidence="8" id="KW-0560">Oxidoreductase</keyword>
<dbReference type="GO" id="GO:0016705">
    <property type="term" value="F:oxidoreductase activity, acting on paired donors, with incorporation or reduction of molecular oxygen"/>
    <property type="evidence" value="ECO:0007669"/>
    <property type="project" value="InterPro"/>
</dbReference>
<evidence type="ECO:0000256" key="1">
    <source>
        <dbReference type="ARBA" id="ARBA00001971"/>
    </source>
</evidence>
<sequence length="1037" mass="118114">MITLVIVILSALSAIYTFYLRSSVYWWRRGVVAVPPRSIVFGSSQDLLQKDYPRVLKYRDWGREYGKTYGIKEGVHNTLVTSDLEMVHEIFVKQFDYFHSRKRVVLGPDLEKDESVNLFESRGGRWKRLRTLSAPSFSASSLKKIRPVVEDSVLNMVKIMEERHLGRSTFNIHQFYCEYTMDTIGRLVMGQKGSLIFNNPRVAVAQSLFLRNFDRPIVHVNLAVPLLNPLTRWGMNKFGSKLSEDSDKLKAEMATAVYERIKQRESFQEDSTDTTDFIDLFLDFAAEMAIGDKKEFKMSEAQVSKNLTVEEVVAQAVIFLLAGFDTTANALGFTSWMLASHPEVLKRCQEEIDENCCEESISYEDLSNLTYIEAVCKETLRFYPLGAFANSRMCMKETEVCGLTIEKGTNVQVDTYGLHFDAAIWGDDVMEFKPERWLESDRRVPPHAYIPFGAGPRICIGMRLAMMEEKLALAHILRKFDIVKENTQADLVLQGSLTLTPVEVPVKIVARKIFFGRDSVLSEEKMITIIIIIVSALSAIYTFYLRSSTYWLRRGVVAVPPKSMIFGSSADLLQKDYPRVLKYRDWGTEYGKTYGIKEGVHNTLITSDLEMVHEIFVKQFDYFHSRKRVLVGPDLETDESVNLFQSRGRRWKRLRALSAPTFSVSSLKKIRPVVEDSVMNMVRIMEERHANGGSFNIHQFYCEYTMDTIGRLVMGQKGSLIFNNPRVAVAQSLFLRDFSSPMVLANFAFPPLNPLSRWAMNKFGSKLTKDNDNLKAEMTAAVYARIEQRESSPEESNETYDFIDLFLDFAADMAVKEKDEFKLSESQVTKALTVDEVVAQAVVFLLAGFDTTANALGYTSWMLASHPEVLKRCQEEIDEFCCDESISYEDVVNLTYTEAVCKETLRFYPLGAFANSRMCMKETDVCGLTIEKGTNIQVDTFGLHFDTSIWGDDAAEFKPERWLDADRRVPPHAYIPFGAGPRICIGMRLAMMEEKLALAHILRKFDIVKEHTVTDLVLQGSITVTPVEVPVKIVARQ</sequence>
<evidence type="ECO:0000256" key="9">
    <source>
        <dbReference type="ARBA" id="ARBA00023004"/>
    </source>
</evidence>
<keyword evidence="6 12" id="KW-0479">Metal-binding</keyword>
<evidence type="ECO:0000313" key="13">
    <source>
        <dbReference type="EnsemblMetazoa" id="PPA15203.1"/>
    </source>
</evidence>
<evidence type="ECO:0000256" key="5">
    <source>
        <dbReference type="ARBA" id="ARBA00022692"/>
    </source>
</evidence>
<dbReference type="InterPro" id="IPR002401">
    <property type="entry name" value="Cyt_P450_E_grp-I"/>
</dbReference>
<keyword evidence="5" id="KW-0812">Transmembrane</keyword>
<reference evidence="13" key="2">
    <citation type="submission" date="2022-06" db="UniProtKB">
        <authorList>
            <consortium name="EnsemblMetazoa"/>
        </authorList>
    </citation>
    <scope>IDENTIFICATION</scope>
    <source>
        <strain evidence="13">PS312</strain>
    </source>
</reference>
<dbReference type="PRINTS" id="PR00463">
    <property type="entry name" value="EP450I"/>
</dbReference>
<evidence type="ECO:0000256" key="4">
    <source>
        <dbReference type="ARBA" id="ARBA00022617"/>
    </source>
</evidence>
<comment type="subcellular location">
    <subcellularLocation>
        <location evidence="2">Membrane</location>
    </subcellularLocation>
</comment>
<accession>A0A2A6B9Z2</accession>
<evidence type="ECO:0000256" key="12">
    <source>
        <dbReference type="PIRSR" id="PIRSR602401-1"/>
    </source>
</evidence>
<dbReference type="GO" id="GO:0016020">
    <property type="term" value="C:membrane"/>
    <property type="evidence" value="ECO:0007669"/>
    <property type="project" value="UniProtKB-SubCell"/>
</dbReference>
<dbReference type="InterPro" id="IPR036396">
    <property type="entry name" value="Cyt_P450_sf"/>
</dbReference>
<feature type="binding site" description="axial binding residue" evidence="12">
    <location>
        <position position="459"/>
    </location>
    <ligand>
        <name>heme</name>
        <dbReference type="ChEBI" id="CHEBI:30413"/>
    </ligand>
    <ligandPart>
        <name>Fe</name>
        <dbReference type="ChEBI" id="CHEBI:18248"/>
    </ligandPart>
</feature>
<evidence type="ECO:0000256" key="6">
    <source>
        <dbReference type="ARBA" id="ARBA00022723"/>
    </source>
</evidence>
<accession>A0A8R1UAF7</accession>
<dbReference type="GO" id="GO:0020037">
    <property type="term" value="F:heme binding"/>
    <property type="evidence" value="ECO:0007669"/>
    <property type="project" value="InterPro"/>
</dbReference>
<dbReference type="FunFam" id="1.10.630.10:FF:000182">
    <property type="entry name" value="Cytochrome P450 3A4"/>
    <property type="match status" value="2"/>
</dbReference>
<dbReference type="Gene3D" id="1.10.630.10">
    <property type="entry name" value="Cytochrome P450"/>
    <property type="match status" value="2"/>
</dbReference>
<dbReference type="EnsemblMetazoa" id="PPA15203.1">
    <property type="protein sequence ID" value="PPA15203.1"/>
    <property type="gene ID" value="WBGene00104757"/>
</dbReference>
<dbReference type="InterPro" id="IPR050665">
    <property type="entry name" value="Cytochrome_P450_Monooxygen"/>
</dbReference>
<dbReference type="PANTHER" id="PTHR24282">
    <property type="entry name" value="CYTOCHROME P450 FAMILY MEMBER"/>
    <property type="match status" value="1"/>
</dbReference>
<dbReference type="AlphaFoldDB" id="A0A2A6B9Z2"/>
<gene>
    <name evidence="13" type="primary">WBGene00104757</name>
</gene>
<evidence type="ECO:0000256" key="7">
    <source>
        <dbReference type="ARBA" id="ARBA00022989"/>
    </source>
</evidence>
<dbReference type="PANTHER" id="PTHR24282:SF211">
    <property type="entry name" value="CYTOCHROME P450-RELATED"/>
    <property type="match status" value="1"/>
</dbReference>
<dbReference type="Pfam" id="PF00067">
    <property type="entry name" value="p450"/>
    <property type="match status" value="2"/>
</dbReference>
<protein>
    <submittedName>
        <fullName evidence="13">Cyp-13A10</fullName>
    </submittedName>
</protein>